<name>A0AAD4LDS2_9AGAM</name>
<dbReference type="Proteomes" id="UP001201163">
    <property type="component" value="Unassembled WGS sequence"/>
</dbReference>
<evidence type="ECO:0000313" key="1">
    <source>
        <dbReference type="EMBL" id="KAH8990219.1"/>
    </source>
</evidence>
<reference evidence="1" key="1">
    <citation type="submission" date="2022-01" db="EMBL/GenBank/DDBJ databases">
        <title>Comparative genomics reveals a dynamic genome evolution in the ectomycorrhizal milk-cap (Lactarius) mushrooms.</title>
        <authorList>
            <consortium name="DOE Joint Genome Institute"/>
            <person name="Lebreton A."/>
            <person name="Tang N."/>
            <person name="Kuo A."/>
            <person name="LaButti K."/>
            <person name="Drula E."/>
            <person name="Barry K."/>
            <person name="Clum A."/>
            <person name="Lipzen A."/>
            <person name="Mousain D."/>
            <person name="Ng V."/>
            <person name="Wang R."/>
            <person name="Wang X."/>
            <person name="Dai Y."/>
            <person name="Henrissat B."/>
            <person name="Grigoriev I.V."/>
            <person name="Guerin-Laguette A."/>
            <person name="Yu F."/>
            <person name="Martin F.M."/>
        </authorList>
    </citation>
    <scope>NUCLEOTIDE SEQUENCE</scope>
    <source>
        <strain evidence="1">QP</strain>
    </source>
</reference>
<sequence length="124" mass="14571">LQKYELSPEEWEIVKELRNVLKDTTLFFSCGTPNLATVILAMDHIDKVLTMTSDNSHQFSLPIRAALIIGKNTINWYYNKTDHLEVYRIAMILHPQHKLAYFKTQGWEELWIETAQNLVCEQFD</sequence>
<gene>
    <name evidence="1" type="ORF">EDB92DRAFT_1756262</name>
</gene>
<organism evidence="1 2">
    <name type="scientific">Lactarius akahatsu</name>
    <dbReference type="NCBI Taxonomy" id="416441"/>
    <lineage>
        <taxon>Eukaryota</taxon>
        <taxon>Fungi</taxon>
        <taxon>Dikarya</taxon>
        <taxon>Basidiomycota</taxon>
        <taxon>Agaricomycotina</taxon>
        <taxon>Agaricomycetes</taxon>
        <taxon>Russulales</taxon>
        <taxon>Russulaceae</taxon>
        <taxon>Lactarius</taxon>
    </lineage>
</organism>
<keyword evidence="2" id="KW-1185">Reference proteome</keyword>
<protein>
    <submittedName>
        <fullName evidence="1">Uncharacterized protein</fullName>
    </submittedName>
</protein>
<feature type="non-terminal residue" evidence="1">
    <location>
        <position position="1"/>
    </location>
</feature>
<dbReference type="AlphaFoldDB" id="A0AAD4LDS2"/>
<proteinExistence type="predicted"/>
<comment type="caution">
    <text evidence="1">The sequence shown here is derived from an EMBL/GenBank/DDBJ whole genome shotgun (WGS) entry which is preliminary data.</text>
</comment>
<evidence type="ECO:0000313" key="2">
    <source>
        <dbReference type="Proteomes" id="UP001201163"/>
    </source>
</evidence>
<accession>A0AAD4LDS2</accession>
<dbReference type="EMBL" id="JAKELL010000031">
    <property type="protein sequence ID" value="KAH8990219.1"/>
    <property type="molecule type" value="Genomic_DNA"/>
</dbReference>
<feature type="non-terminal residue" evidence="1">
    <location>
        <position position="124"/>
    </location>
</feature>